<dbReference type="GO" id="GO:0016614">
    <property type="term" value="F:oxidoreductase activity, acting on CH-OH group of donors"/>
    <property type="evidence" value="ECO:0007669"/>
    <property type="project" value="InterPro"/>
</dbReference>
<comment type="cofactor">
    <cofactor evidence="2">
        <name>FAD</name>
        <dbReference type="ChEBI" id="CHEBI:57692"/>
    </cofactor>
</comment>
<keyword evidence="2" id="KW-0274">FAD</keyword>
<dbReference type="SUPFAM" id="SSF51905">
    <property type="entry name" value="FAD/NAD(P)-binding domain"/>
    <property type="match status" value="1"/>
</dbReference>
<dbReference type="PANTHER" id="PTHR11552">
    <property type="entry name" value="GLUCOSE-METHANOL-CHOLINE GMC OXIDOREDUCTASE"/>
    <property type="match status" value="1"/>
</dbReference>
<evidence type="ECO:0000313" key="5">
    <source>
        <dbReference type="Proteomes" id="UP001285441"/>
    </source>
</evidence>
<dbReference type="PROSITE" id="PS00624">
    <property type="entry name" value="GMC_OXRED_2"/>
    <property type="match status" value="1"/>
</dbReference>
<dbReference type="InterPro" id="IPR000172">
    <property type="entry name" value="GMC_OxRdtase_N"/>
</dbReference>
<reference evidence="4" key="1">
    <citation type="journal article" date="2023" name="Mol. Phylogenet. Evol.">
        <title>Genome-scale phylogeny and comparative genomics of the fungal order Sordariales.</title>
        <authorList>
            <person name="Hensen N."/>
            <person name="Bonometti L."/>
            <person name="Westerberg I."/>
            <person name="Brannstrom I.O."/>
            <person name="Guillou S."/>
            <person name="Cros-Aarteil S."/>
            <person name="Calhoun S."/>
            <person name="Haridas S."/>
            <person name="Kuo A."/>
            <person name="Mondo S."/>
            <person name="Pangilinan J."/>
            <person name="Riley R."/>
            <person name="LaButti K."/>
            <person name="Andreopoulos B."/>
            <person name="Lipzen A."/>
            <person name="Chen C."/>
            <person name="Yan M."/>
            <person name="Daum C."/>
            <person name="Ng V."/>
            <person name="Clum A."/>
            <person name="Steindorff A."/>
            <person name="Ohm R.A."/>
            <person name="Martin F."/>
            <person name="Silar P."/>
            <person name="Natvig D.O."/>
            <person name="Lalanne C."/>
            <person name="Gautier V."/>
            <person name="Ament-Velasquez S.L."/>
            <person name="Kruys A."/>
            <person name="Hutchinson M.I."/>
            <person name="Powell A.J."/>
            <person name="Barry K."/>
            <person name="Miller A.N."/>
            <person name="Grigoriev I.V."/>
            <person name="Debuchy R."/>
            <person name="Gladieux P."/>
            <person name="Hiltunen Thoren M."/>
            <person name="Johannesson H."/>
        </authorList>
    </citation>
    <scope>NUCLEOTIDE SEQUENCE</scope>
    <source>
        <strain evidence="4">CBS 232.78</strain>
    </source>
</reference>
<dbReference type="InterPro" id="IPR007867">
    <property type="entry name" value="GMC_OxRtase_C"/>
</dbReference>
<keyword evidence="2" id="KW-0285">Flavoprotein</keyword>
<evidence type="ECO:0000256" key="1">
    <source>
        <dbReference type="ARBA" id="ARBA00010790"/>
    </source>
</evidence>
<dbReference type="PANTHER" id="PTHR11552:SF78">
    <property type="entry name" value="GLUCOSE-METHANOL-CHOLINE OXIDOREDUCTASE N-TERMINAL DOMAIN-CONTAINING PROTEIN"/>
    <property type="match status" value="1"/>
</dbReference>
<organism evidence="4 5">
    <name type="scientific">Podospora didyma</name>
    <dbReference type="NCBI Taxonomy" id="330526"/>
    <lineage>
        <taxon>Eukaryota</taxon>
        <taxon>Fungi</taxon>
        <taxon>Dikarya</taxon>
        <taxon>Ascomycota</taxon>
        <taxon>Pezizomycotina</taxon>
        <taxon>Sordariomycetes</taxon>
        <taxon>Sordariomycetidae</taxon>
        <taxon>Sordariales</taxon>
        <taxon>Podosporaceae</taxon>
        <taxon>Podospora</taxon>
    </lineage>
</organism>
<name>A0AAE0N4M2_9PEZI</name>
<dbReference type="InterPro" id="IPR012132">
    <property type="entry name" value="GMC_OxRdtase"/>
</dbReference>
<evidence type="ECO:0000259" key="3">
    <source>
        <dbReference type="PROSITE" id="PS00624"/>
    </source>
</evidence>
<accession>A0AAE0N4M2</accession>
<evidence type="ECO:0000313" key="4">
    <source>
        <dbReference type="EMBL" id="KAK3370601.1"/>
    </source>
</evidence>
<dbReference type="Gene3D" id="3.30.560.10">
    <property type="entry name" value="Glucose Oxidase, domain 3"/>
    <property type="match status" value="1"/>
</dbReference>
<dbReference type="AlphaFoldDB" id="A0AAE0N4M2"/>
<dbReference type="Pfam" id="PF05199">
    <property type="entry name" value="GMC_oxred_C"/>
    <property type="match status" value="1"/>
</dbReference>
<dbReference type="Pfam" id="PF00732">
    <property type="entry name" value="GMC_oxred_N"/>
    <property type="match status" value="1"/>
</dbReference>
<reference evidence="4" key="2">
    <citation type="submission" date="2023-06" db="EMBL/GenBank/DDBJ databases">
        <authorList>
            <consortium name="Lawrence Berkeley National Laboratory"/>
            <person name="Haridas S."/>
            <person name="Hensen N."/>
            <person name="Bonometti L."/>
            <person name="Westerberg I."/>
            <person name="Brannstrom I.O."/>
            <person name="Guillou S."/>
            <person name="Cros-Aarteil S."/>
            <person name="Calhoun S."/>
            <person name="Kuo A."/>
            <person name="Mondo S."/>
            <person name="Pangilinan J."/>
            <person name="Riley R."/>
            <person name="LaButti K."/>
            <person name="Andreopoulos B."/>
            <person name="Lipzen A."/>
            <person name="Chen C."/>
            <person name="Yanf M."/>
            <person name="Daum C."/>
            <person name="Ng V."/>
            <person name="Clum A."/>
            <person name="Steindorff A."/>
            <person name="Ohm R."/>
            <person name="Martin F."/>
            <person name="Silar P."/>
            <person name="Natvig D."/>
            <person name="Lalanne C."/>
            <person name="Gautier V."/>
            <person name="Ament-velasquez S.L."/>
            <person name="Kruys A."/>
            <person name="Hutchinson M.I."/>
            <person name="Powell A.J."/>
            <person name="Barry K."/>
            <person name="Miller A.N."/>
            <person name="Grigoriev I.V."/>
            <person name="Debuchy R."/>
            <person name="Gladieux P."/>
            <person name="Thoren M.H."/>
            <person name="Johannesson H."/>
        </authorList>
    </citation>
    <scope>NUCLEOTIDE SEQUENCE</scope>
    <source>
        <strain evidence="4">CBS 232.78</strain>
    </source>
</reference>
<dbReference type="GO" id="GO:0050660">
    <property type="term" value="F:flavin adenine dinucleotide binding"/>
    <property type="evidence" value="ECO:0007669"/>
    <property type="project" value="InterPro"/>
</dbReference>
<dbReference type="EMBL" id="JAULSW010000009">
    <property type="protein sequence ID" value="KAK3370601.1"/>
    <property type="molecule type" value="Genomic_DNA"/>
</dbReference>
<comment type="similarity">
    <text evidence="1">Belongs to the GMC oxidoreductase family.</text>
</comment>
<comment type="caution">
    <text evidence="4">The sequence shown here is derived from an EMBL/GenBank/DDBJ whole genome shotgun (WGS) entry which is preliminary data.</text>
</comment>
<dbReference type="PIRSF" id="PIRSF000137">
    <property type="entry name" value="Alcohol_oxidase"/>
    <property type="match status" value="1"/>
</dbReference>
<evidence type="ECO:0000256" key="2">
    <source>
        <dbReference type="PIRSR" id="PIRSR000137-2"/>
    </source>
</evidence>
<gene>
    <name evidence="4" type="ORF">B0H63DRAFT_318558</name>
</gene>
<feature type="binding site" evidence="2">
    <location>
        <position position="235"/>
    </location>
    <ligand>
        <name>FAD</name>
        <dbReference type="ChEBI" id="CHEBI:57692"/>
    </ligand>
</feature>
<dbReference type="SUPFAM" id="SSF54373">
    <property type="entry name" value="FAD-linked reductases, C-terminal domain"/>
    <property type="match status" value="1"/>
</dbReference>
<dbReference type="Proteomes" id="UP001285441">
    <property type="component" value="Unassembled WGS sequence"/>
</dbReference>
<dbReference type="Gene3D" id="3.50.50.60">
    <property type="entry name" value="FAD/NAD(P)-binding domain"/>
    <property type="match status" value="1"/>
</dbReference>
<keyword evidence="5" id="KW-1185">Reference proteome</keyword>
<dbReference type="PROSITE" id="PS51257">
    <property type="entry name" value="PROKAR_LIPOPROTEIN"/>
    <property type="match status" value="1"/>
</dbReference>
<feature type="domain" description="Glucose-methanol-choline oxidoreductase N-terminal" evidence="3">
    <location>
        <begin position="282"/>
        <end position="296"/>
    </location>
</feature>
<feature type="binding site" evidence="2">
    <location>
        <begin position="539"/>
        <end position="540"/>
    </location>
    <ligand>
        <name>FAD</name>
        <dbReference type="ChEBI" id="CHEBI:57692"/>
    </ligand>
</feature>
<dbReference type="InterPro" id="IPR036188">
    <property type="entry name" value="FAD/NAD-bd_sf"/>
</dbReference>
<proteinExistence type="inferred from homology"/>
<protein>
    <submittedName>
        <fullName evidence="4">Alcohol oxidase-like protein</fullName>
    </submittedName>
</protein>
<sequence length="618" mass="67638">MGISNRLPDGLDEVDIIIAGGGSAGCIVAARLASADPSLSILLIEGGTNNWNVPNVVHPALFGEHLLPASKTAIFYQGNQSLHLANRKPIVPAGGILGGGSSINVMLYSRAQRPDFDSWKTPGWSADEILPFLKKLETYHGHGKPEHHGFHGPIHISDAGFRVKNVEEDCLRAAQSLGYPEIQDLQNLDDTNGFERAYQYVSLDGRRQDAAHTFLHPLLQSGKHSNLHVLTEHKVVRVLFDDNKQASGVEFTPNPDYQIATPLSQHQKKSVKARKLVVLSSGACGSPLILERSGVGSKEVLDKAGVPLVEDLPGVGSSYQDHHLTFIPYLTSLEPHETSDSIMSGRVSIREALKTIPKQVGWNTIDVAGKLRPTEAEVAALGPEFKAAWDKDFRDQPGRPMMLMAFINAYIGDPTSVPVGQYMTFASYTAYPYSRGHIHITGPEISDPIDFDVGFFADEGEIDLKQHMWAYKKGREITRRTKFYRGEVPHGHPRYPEGSKAACVKLDAPLEGEIKDVEYSPEDDAAIEQHLREVVNTTWHSLGTNKMAPREKMGVVDKDLNVYGVKGLKIVDLSIPPENVAANTNNTALVIGEKGADIIARELGLSLPLSGELVYENN</sequence>